<proteinExistence type="predicted"/>
<accession>A0ABN7UMA3</accession>
<protein>
    <submittedName>
        <fullName evidence="1">26209_t:CDS:1</fullName>
    </submittedName>
</protein>
<evidence type="ECO:0000313" key="2">
    <source>
        <dbReference type="Proteomes" id="UP000789901"/>
    </source>
</evidence>
<keyword evidence="2" id="KW-1185">Reference proteome</keyword>
<dbReference type="Proteomes" id="UP000789901">
    <property type="component" value="Unassembled WGS sequence"/>
</dbReference>
<reference evidence="1 2" key="1">
    <citation type="submission" date="2021-06" db="EMBL/GenBank/DDBJ databases">
        <authorList>
            <person name="Kallberg Y."/>
            <person name="Tangrot J."/>
            <person name="Rosling A."/>
        </authorList>
    </citation>
    <scope>NUCLEOTIDE SEQUENCE [LARGE SCALE GENOMIC DNA]</scope>
    <source>
        <strain evidence="1 2">120-4 pot B 10/14</strain>
    </source>
</reference>
<organism evidence="1 2">
    <name type="scientific">Gigaspora margarita</name>
    <dbReference type="NCBI Taxonomy" id="4874"/>
    <lineage>
        <taxon>Eukaryota</taxon>
        <taxon>Fungi</taxon>
        <taxon>Fungi incertae sedis</taxon>
        <taxon>Mucoromycota</taxon>
        <taxon>Glomeromycotina</taxon>
        <taxon>Glomeromycetes</taxon>
        <taxon>Diversisporales</taxon>
        <taxon>Gigasporaceae</taxon>
        <taxon>Gigaspora</taxon>
    </lineage>
</organism>
<evidence type="ECO:0000313" key="1">
    <source>
        <dbReference type="EMBL" id="CAG8631885.1"/>
    </source>
</evidence>
<sequence length="56" mass="6687">MDQMNYENLIQYLEDIKILKEKSNLFRVLEEEQDKVLIKAMHKGLVFDILTKSNSE</sequence>
<gene>
    <name evidence="1" type="ORF">GMARGA_LOCUS8378</name>
</gene>
<comment type="caution">
    <text evidence="1">The sequence shown here is derived from an EMBL/GenBank/DDBJ whole genome shotgun (WGS) entry which is preliminary data.</text>
</comment>
<dbReference type="EMBL" id="CAJVQB010004289">
    <property type="protein sequence ID" value="CAG8631885.1"/>
    <property type="molecule type" value="Genomic_DNA"/>
</dbReference>
<name>A0ABN7UMA3_GIGMA</name>